<feature type="binding site" evidence="10 14">
    <location>
        <begin position="196"/>
        <end position="197"/>
    </location>
    <ligand>
        <name>substrate</name>
    </ligand>
</feature>
<feature type="binding site" evidence="10 13">
    <location>
        <position position="34"/>
    </location>
    <ligand>
        <name>a divalent metal cation</name>
        <dbReference type="ChEBI" id="CHEBI:60240"/>
    </ligand>
</feature>
<proteinExistence type="inferred from homology"/>
<comment type="cofactor">
    <cofactor evidence="3">
        <name>Co(2+)</name>
        <dbReference type="ChEBI" id="CHEBI:48828"/>
    </cofactor>
</comment>
<dbReference type="GO" id="GO:0004750">
    <property type="term" value="F:D-ribulose-phosphate 3-epimerase activity"/>
    <property type="evidence" value="ECO:0007669"/>
    <property type="project" value="UniProtKB-UniRule"/>
</dbReference>
<feature type="binding site" evidence="10 13">
    <location>
        <position position="32"/>
    </location>
    <ligand>
        <name>a divalent metal cation</name>
        <dbReference type="ChEBI" id="CHEBI:60240"/>
    </ligand>
</feature>
<evidence type="ECO:0000313" key="15">
    <source>
        <dbReference type="EMBL" id="OAS83379.1"/>
    </source>
</evidence>
<feature type="binding site" evidence="10 14">
    <location>
        <position position="65"/>
    </location>
    <ligand>
        <name>substrate</name>
    </ligand>
</feature>
<dbReference type="NCBIfam" id="TIGR01163">
    <property type="entry name" value="rpe"/>
    <property type="match status" value="1"/>
</dbReference>
<feature type="active site" description="Proton donor" evidence="10 12">
    <location>
        <position position="174"/>
    </location>
</feature>
<keyword evidence="8 10" id="KW-0479">Metal-binding</keyword>
<dbReference type="GO" id="GO:0019323">
    <property type="term" value="P:pentose catabolic process"/>
    <property type="evidence" value="ECO:0007669"/>
    <property type="project" value="UniProtKB-UniRule"/>
</dbReference>
<dbReference type="CDD" id="cd00429">
    <property type="entry name" value="RPE"/>
    <property type="match status" value="1"/>
</dbReference>
<comment type="pathway">
    <text evidence="10">Carbohydrate degradation.</text>
</comment>
<comment type="catalytic activity">
    <reaction evidence="1 10 11">
        <text>D-ribulose 5-phosphate = D-xylulose 5-phosphate</text>
        <dbReference type="Rhea" id="RHEA:13677"/>
        <dbReference type="ChEBI" id="CHEBI:57737"/>
        <dbReference type="ChEBI" id="CHEBI:58121"/>
        <dbReference type="EC" id="5.1.3.1"/>
    </reaction>
</comment>
<evidence type="ECO:0000256" key="1">
    <source>
        <dbReference type="ARBA" id="ARBA00001782"/>
    </source>
</evidence>
<dbReference type="AlphaFoldDB" id="A0A179SR86"/>
<keyword evidence="13" id="KW-0170">Cobalt</keyword>
<sequence>MIKIAPSILSANFAKLGLEIKDVENGGADYIHVDVMDGHFVPNITIGPLIVEAIRPVTKLPLDVHLMIEQPDSYIHEFVRAGADIITVHVEACKHLHRTLQLIKSEGIKAGVVLNPHTPIESIQHVLEDIDMVLLMTVNPGFGGQAFIPQVLPKIKQLATIIKEKQLPIEIEVDGGINEETAKLCVEAGATVLVAGSAIYNKPDRHQAIQALKQAIHS</sequence>
<gene>
    <name evidence="10" type="primary">rpe</name>
    <name evidence="15" type="ORF">A6K24_09685</name>
</gene>
<evidence type="ECO:0000256" key="8">
    <source>
        <dbReference type="ARBA" id="ARBA00022723"/>
    </source>
</evidence>
<dbReference type="GO" id="GO:0046872">
    <property type="term" value="F:metal ion binding"/>
    <property type="evidence" value="ECO:0007669"/>
    <property type="project" value="UniProtKB-UniRule"/>
</dbReference>
<evidence type="ECO:0000256" key="14">
    <source>
        <dbReference type="PIRSR" id="PIRSR001461-3"/>
    </source>
</evidence>
<feature type="active site" description="Proton acceptor" evidence="10 12">
    <location>
        <position position="34"/>
    </location>
</feature>
<dbReference type="NCBIfam" id="NF004076">
    <property type="entry name" value="PRK05581.1-4"/>
    <property type="match status" value="1"/>
</dbReference>
<dbReference type="Pfam" id="PF00834">
    <property type="entry name" value="Ribul_P_3_epim"/>
    <property type="match status" value="1"/>
</dbReference>
<keyword evidence="13" id="KW-0464">Manganese</keyword>
<comment type="similarity">
    <text evidence="6 10 11">Belongs to the ribulose-phosphate 3-epimerase family.</text>
</comment>
<evidence type="ECO:0000256" key="9">
    <source>
        <dbReference type="ARBA" id="ARBA00023235"/>
    </source>
</evidence>
<dbReference type="PIRSF" id="PIRSF001461">
    <property type="entry name" value="RPE"/>
    <property type="match status" value="1"/>
</dbReference>
<dbReference type="OrthoDB" id="1645589at2"/>
<dbReference type="Gene3D" id="3.20.20.70">
    <property type="entry name" value="Aldolase class I"/>
    <property type="match status" value="1"/>
</dbReference>
<evidence type="ECO:0000256" key="11">
    <source>
        <dbReference type="PIRNR" id="PIRNR001461"/>
    </source>
</evidence>
<feature type="binding site" evidence="10 13">
    <location>
        <position position="65"/>
    </location>
    <ligand>
        <name>a divalent metal cation</name>
        <dbReference type="ChEBI" id="CHEBI:60240"/>
    </ligand>
</feature>
<dbReference type="FunFam" id="3.20.20.70:FF:000004">
    <property type="entry name" value="Ribulose-phosphate 3-epimerase"/>
    <property type="match status" value="1"/>
</dbReference>
<dbReference type="Proteomes" id="UP000078534">
    <property type="component" value="Unassembled WGS sequence"/>
</dbReference>
<dbReference type="InterPro" id="IPR013785">
    <property type="entry name" value="Aldolase_TIM"/>
</dbReference>
<protein>
    <recommendedName>
        <fullName evidence="7 10">Ribulose-phosphate 3-epimerase</fullName>
        <ecNumber evidence="7 10">5.1.3.1</ecNumber>
    </recommendedName>
</protein>
<evidence type="ECO:0000256" key="7">
    <source>
        <dbReference type="ARBA" id="ARBA00013188"/>
    </source>
</evidence>
<feature type="binding site" evidence="10 14">
    <location>
        <position position="7"/>
    </location>
    <ligand>
        <name>substrate</name>
    </ligand>
</feature>
<feature type="binding site" evidence="14">
    <location>
        <position position="176"/>
    </location>
    <ligand>
        <name>substrate</name>
    </ligand>
</feature>
<dbReference type="PROSITE" id="PS01086">
    <property type="entry name" value="RIBUL_P_3_EPIMER_2"/>
    <property type="match status" value="1"/>
</dbReference>
<keyword evidence="16" id="KW-1185">Reference proteome</keyword>
<reference evidence="16" key="1">
    <citation type="submission" date="2016-04" db="EMBL/GenBank/DDBJ databases">
        <authorList>
            <person name="Lyu Z."/>
            <person name="Lyu W."/>
        </authorList>
    </citation>
    <scope>NUCLEOTIDE SEQUENCE [LARGE SCALE GENOMIC DNA]</scope>
    <source>
        <strain evidence="16">C44</strain>
    </source>
</reference>
<evidence type="ECO:0000256" key="10">
    <source>
        <dbReference type="HAMAP-Rule" id="MF_02227"/>
    </source>
</evidence>
<comment type="cofactor">
    <cofactor evidence="10 13">
        <name>a divalent metal cation</name>
        <dbReference type="ChEBI" id="CHEBI:60240"/>
    </cofactor>
    <text evidence="10 13">Binds 1 divalent metal cation per subunit.</text>
</comment>
<evidence type="ECO:0000313" key="16">
    <source>
        <dbReference type="Proteomes" id="UP000078534"/>
    </source>
</evidence>
<name>A0A179SR86_9BACI</name>
<feature type="binding site" evidence="10 13">
    <location>
        <position position="174"/>
    </location>
    <ligand>
        <name>a divalent metal cation</name>
        <dbReference type="ChEBI" id="CHEBI:60240"/>
    </ligand>
</feature>
<dbReference type="GO" id="GO:0006098">
    <property type="term" value="P:pentose-phosphate shunt"/>
    <property type="evidence" value="ECO:0007669"/>
    <property type="project" value="UniProtKB-UniRule"/>
</dbReference>
<comment type="cofactor">
    <cofactor evidence="4">
        <name>Zn(2+)</name>
        <dbReference type="ChEBI" id="CHEBI:29105"/>
    </cofactor>
</comment>
<accession>A0A179SR86</accession>
<organism evidence="15 16">
    <name type="scientific">Metabacillus litoralis</name>
    <dbReference type="NCBI Taxonomy" id="152268"/>
    <lineage>
        <taxon>Bacteria</taxon>
        <taxon>Bacillati</taxon>
        <taxon>Bacillota</taxon>
        <taxon>Bacilli</taxon>
        <taxon>Bacillales</taxon>
        <taxon>Bacillaceae</taxon>
        <taxon>Metabacillus</taxon>
    </lineage>
</organism>
<evidence type="ECO:0000256" key="13">
    <source>
        <dbReference type="PIRSR" id="PIRSR001461-2"/>
    </source>
</evidence>
<dbReference type="InterPro" id="IPR000056">
    <property type="entry name" value="Ribul_P_3_epim-like"/>
</dbReference>
<dbReference type="PROSITE" id="PS01085">
    <property type="entry name" value="RIBUL_P_3_EPIMER_1"/>
    <property type="match status" value="1"/>
</dbReference>
<dbReference type="STRING" id="152268.A6K24_09685"/>
<evidence type="ECO:0000256" key="2">
    <source>
        <dbReference type="ARBA" id="ARBA00001936"/>
    </source>
</evidence>
<dbReference type="HAMAP" id="MF_02227">
    <property type="entry name" value="RPE"/>
    <property type="match status" value="1"/>
</dbReference>
<feature type="binding site" evidence="10">
    <location>
        <begin position="174"/>
        <end position="176"/>
    </location>
    <ligand>
        <name>substrate</name>
    </ligand>
</feature>
<dbReference type="EC" id="5.1.3.1" evidence="7 10"/>
<dbReference type="PANTHER" id="PTHR11749">
    <property type="entry name" value="RIBULOSE-5-PHOSPHATE-3-EPIMERASE"/>
    <property type="match status" value="1"/>
</dbReference>
<comment type="caution">
    <text evidence="15">The sequence shown here is derived from an EMBL/GenBank/DDBJ whole genome shotgun (WGS) entry which is preliminary data.</text>
</comment>
<keyword evidence="10 11" id="KW-0119">Carbohydrate metabolism</keyword>
<evidence type="ECO:0000256" key="6">
    <source>
        <dbReference type="ARBA" id="ARBA00009541"/>
    </source>
</evidence>
<evidence type="ECO:0000256" key="5">
    <source>
        <dbReference type="ARBA" id="ARBA00001954"/>
    </source>
</evidence>
<comment type="function">
    <text evidence="10">Catalyzes the reversible epimerization of D-ribulose 5-phosphate to D-xylulose 5-phosphate.</text>
</comment>
<dbReference type="InterPro" id="IPR011060">
    <property type="entry name" value="RibuloseP-bd_barrel"/>
</dbReference>
<comment type="cofactor">
    <cofactor evidence="5">
        <name>Fe(2+)</name>
        <dbReference type="ChEBI" id="CHEBI:29033"/>
    </cofactor>
</comment>
<keyword evidence="9 10" id="KW-0413">Isomerase</keyword>
<feature type="binding site" evidence="10 14">
    <location>
        <begin position="141"/>
        <end position="144"/>
    </location>
    <ligand>
        <name>substrate</name>
    </ligand>
</feature>
<keyword evidence="13" id="KW-0862">Zinc</keyword>
<dbReference type="SUPFAM" id="SSF51366">
    <property type="entry name" value="Ribulose-phoshate binding barrel"/>
    <property type="match status" value="1"/>
</dbReference>
<dbReference type="InterPro" id="IPR026019">
    <property type="entry name" value="Ribul_P_3_epim"/>
</dbReference>
<comment type="cofactor">
    <cofactor evidence="2">
        <name>Mn(2+)</name>
        <dbReference type="ChEBI" id="CHEBI:29035"/>
    </cofactor>
</comment>
<evidence type="ECO:0000256" key="3">
    <source>
        <dbReference type="ARBA" id="ARBA00001941"/>
    </source>
</evidence>
<dbReference type="RefSeq" id="WP_066337876.1">
    <property type="nucleotide sequence ID" value="NZ_LWSG01000042.1"/>
</dbReference>
<evidence type="ECO:0000256" key="12">
    <source>
        <dbReference type="PIRSR" id="PIRSR001461-1"/>
    </source>
</evidence>
<evidence type="ECO:0000256" key="4">
    <source>
        <dbReference type="ARBA" id="ARBA00001947"/>
    </source>
</evidence>
<dbReference type="EMBL" id="LWSG01000042">
    <property type="protein sequence ID" value="OAS83379.1"/>
    <property type="molecule type" value="Genomic_DNA"/>
</dbReference>
<dbReference type="GO" id="GO:0005737">
    <property type="term" value="C:cytoplasm"/>
    <property type="evidence" value="ECO:0007669"/>
    <property type="project" value="UniProtKB-ARBA"/>
</dbReference>